<evidence type="ECO:0000256" key="1">
    <source>
        <dbReference type="ARBA" id="ARBA00008814"/>
    </source>
</evidence>
<dbReference type="Pfam" id="PF01497">
    <property type="entry name" value="Peripla_BP_2"/>
    <property type="match status" value="1"/>
</dbReference>
<dbReference type="InterPro" id="IPR050902">
    <property type="entry name" value="ABC_Transporter_SBP"/>
</dbReference>
<protein>
    <submittedName>
        <fullName evidence="4">ABC transporter substrate-binding protein</fullName>
    </submittedName>
</protein>
<dbReference type="EMBL" id="VSRL01000130">
    <property type="protein sequence ID" value="NKE60639.1"/>
    <property type="molecule type" value="Genomic_DNA"/>
</dbReference>
<evidence type="ECO:0000256" key="2">
    <source>
        <dbReference type="SAM" id="MobiDB-lite"/>
    </source>
</evidence>
<evidence type="ECO:0000313" key="4">
    <source>
        <dbReference type="EMBL" id="NKE60639.1"/>
    </source>
</evidence>
<feature type="domain" description="Fe/B12 periplasmic-binding" evidence="3">
    <location>
        <begin position="89"/>
        <end position="349"/>
    </location>
</feature>
<dbReference type="PANTHER" id="PTHR30535">
    <property type="entry name" value="VITAMIN B12-BINDING PROTEIN"/>
    <property type="match status" value="1"/>
</dbReference>
<dbReference type="InterPro" id="IPR002491">
    <property type="entry name" value="ABC_transptr_periplasmic_BD"/>
</dbReference>
<proteinExistence type="inferred from homology"/>
<dbReference type="PROSITE" id="PS50983">
    <property type="entry name" value="FE_B12_PBP"/>
    <property type="match status" value="1"/>
</dbReference>
<comment type="similarity">
    <text evidence="1">Belongs to the bacterial solute-binding protein 8 family.</text>
</comment>
<feature type="compositionally biased region" description="Basic and acidic residues" evidence="2">
    <location>
        <begin position="38"/>
        <end position="47"/>
    </location>
</feature>
<organism evidence="4 5">
    <name type="scientific">Lentzea indica</name>
    <dbReference type="NCBI Taxonomy" id="2604800"/>
    <lineage>
        <taxon>Bacteria</taxon>
        <taxon>Bacillati</taxon>
        <taxon>Actinomycetota</taxon>
        <taxon>Actinomycetes</taxon>
        <taxon>Pseudonocardiales</taxon>
        <taxon>Pseudonocardiaceae</taxon>
        <taxon>Lentzea</taxon>
    </lineage>
</organism>
<sequence length="349" mass="36335">MWLVVLTILLAAGCTGSAGRNTPEVPQGNPDRTPLEQLEPKDPREKTGPSTATVAEPDIVPISDNVTPKLPTTVTDAQGTKVTVTSADRILAFDNYGTLGATVFGLGLGGRMAGRDISTGFPAAAGLPLITTNGHQLNAEAILGLRPTVVITDTTIGPWDVVLRLRDSGIPVVVTDSRRAVNNVGAMIQQVADALGVPAEGERLARRTNLEIEKAKIAAHRLADDSELRIVFLYVRGRSGVHQMFGEGTGADELIRAVGGVDVASEGGLRGAEPIKPEALSKAAPDVILVMSKGLQSVGGVEGMAGVPGVAQTPAGQKRRIVDMNDHQVLSFGPLTASVIDGLARALYT</sequence>
<reference evidence="4 5" key="1">
    <citation type="submission" date="2019-08" db="EMBL/GenBank/DDBJ databases">
        <title>Lentzea from Indian Himalayas.</title>
        <authorList>
            <person name="Mandal S."/>
            <person name="Mallick Gupta A."/>
            <person name="Maiti P.K."/>
            <person name="Sarkar J."/>
            <person name="Mandal S."/>
        </authorList>
    </citation>
    <scope>NUCLEOTIDE SEQUENCE [LARGE SCALE GENOMIC DNA]</scope>
    <source>
        <strain evidence="4 5">PSKA42</strain>
    </source>
</reference>
<feature type="region of interest" description="Disordered" evidence="2">
    <location>
        <begin position="16"/>
        <end position="58"/>
    </location>
</feature>
<dbReference type="Proteomes" id="UP001515943">
    <property type="component" value="Unassembled WGS sequence"/>
</dbReference>
<evidence type="ECO:0000313" key="5">
    <source>
        <dbReference type="Proteomes" id="UP001515943"/>
    </source>
</evidence>
<evidence type="ECO:0000259" key="3">
    <source>
        <dbReference type="PROSITE" id="PS50983"/>
    </source>
</evidence>
<dbReference type="PANTHER" id="PTHR30535:SF4">
    <property type="entry name" value="HEMIN-BINDING PERIPLASMIC PROTEIN HMUT"/>
    <property type="match status" value="1"/>
</dbReference>
<accession>A0ABX1FNQ5</accession>
<dbReference type="Gene3D" id="3.40.50.1980">
    <property type="entry name" value="Nitrogenase molybdenum iron protein domain"/>
    <property type="match status" value="2"/>
</dbReference>
<comment type="caution">
    <text evidence="4">The sequence shown here is derived from an EMBL/GenBank/DDBJ whole genome shotgun (WGS) entry which is preliminary data.</text>
</comment>
<name>A0ABX1FNQ5_9PSEU</name>
<gene>
    <name evidence="4" type="ORF">FXN61_29160</name>
</gene>
<dbReference type="SUPFAM" id="SSF53807">
    <property type="entry name" value="Helical backbone' metal receptor"/>
    <property type="match status" value="1"/>
</dbReference>
<keyword evidence="5" id="KW-1185">Reference proteome</keyword>